<keyword evidence="2" id="KW-1185">Reference proteome</keyword>
<proteinExistence type="predicted"/>
<accession>A0ACC3C6V9</accession>
<gene>
    <name evidence="1" type="ORF">I4F81_008331</name>
</gene>
<comment type="caution">
    <text evidence="1">The sequence shown here is derived from an EMBL/GenBank/DDBJ whole genome shotgun (WGS) entry which is preliminary data.</text>
</comment>
<dbReference type="Proteomes" id="UP000798662">
    <property type="component" value="Chromosome 2"/>
</dbReference>
<reference evidence="1" key="1">
    <citation type="submission" date="2019-11" db="EMBL/GenBank/DDBJ databases">
        <title>Nori genome reveals adaptations in red seaweeds to the harsh intertidal environment.</title>
        <authorList>
            <person name="Wang D."/>
            <person name="Mao Y."/>
        </authorList>
    </citation>
    <scope>NUCLEOTIDE SEQUENCE</scope>
    <source>
        <tissue evidence="1">Gametophyte</tissue>
    </source>
</reference>
<organism evidence="1 2">
    <name type="scientific">Pyropia yezoensis</name>
    <name type="common">Susabi-nori</name>
    <name type="synonym">Porphyra yezoensis</name>
    <dbReference type="NCBI Taxonomy" id="2788"/>
    <lineage>
        <taxon>Eukaryota</taxon>
        <taxon>Rhodophyta</taxon>
        <taxon>Bangiophyceae</taxon>
        <taxon>Bangiales</taxon>
        <taxon>Bangiaceae</taxon>
        <taxon>Pyropia</taxon>
    </lineage>
</organism>
<name>A0ACC3C6V9_PYRYE</name>
<dbReference type="EMBL" id="CM020619">
    <property type="protein sequence ID" value="KAK1865808.1"/>
    <property type="molecule type" value="Genomic_DNA"/>
</dbReference>
<sequence length="601" mass="59935">MPKVLAKGGKAAATARAPFNGRPPTDGWRRGRRPRAPPARRKPGLTEKASAERSHPDRTAATVAAPAATAATAAVADAADDAASVAAVATPPRTLSPPLLSPPPPLPPPSPPPPPPRVRRPGWGRRQRAPRDGGSGGGAAVGTADVGGRMAATGAWSQGGPGGESPNARSGAAAGAAAPPPSPPTPLPLPPAAGGWAAAAARTISTATAAAAAAAAADNDDDAPPARKRVAVPLPLSLPPPAGGAAKPLRGSPPCATSAIPFFHYASPSSPSLPALRRPLSPRRSPTGVCDTGVCDAGGGCRLHRHATDCSDVLGGIARANTDADADDGRGDGPPTGVVLTVGDGAIVPRWVLIQRSATPFPAPQPVPVSDEDYALPSDHGPRRPRSPSPALASPLTELDGPHSLPFLRSAQQPPSPSPFPALPLPISYGRQSTFHAAAAAQRARFPAADAAADSAATAAAVAAAAAAAADAAALAAREAAIDAMLFALPGTPGVELVDEPADMPSPAAPSSPPPQTGMSLGGEWDKAPARLGGESRGGDDQQVSRRDGRTRPSPLRAPPPPPGGGPLDGHARLLAHLRSRRWHPWGGGRGRGAAHPVPSA</sequence>
<evidence type="ECO:0000313" key="2">
    <source>
        <dbReference type="Proteomes" id="UP000798662"/>
    </source>
</evidence>
<protein>
    <submittedName>
        <fullName evidence="1">Uncharacterized protein</fullName>
    </submittedName>
</protein>
<evidence type="ECO:0000313" key="1">
    <source>
        <dbReference type="EMBL" id="KAK1865808.1"/>
    </source>
</evidence>